<sequence length="135" mass="15558">MWLHLGAALDDIRQESGRSRQARPSQEEGKEGLPTSFRPRLKSCWLDAQKQLDDQMAADEKVARVEAKLFEIRGDPRYHGRFATRRREPPQDDQDELQKCEQVADCDIGRLEAKLLEINQSLASDDLSPEQRKEL</sequence>
<evidence type="ECO:0000256" key="1">
    <source>
        <dbReference type="SAM" id="MobiDB-lite"/>
    </source>
</evidence>
<comment type="caution">
    <text evidence="2">The sequence shown here is derived from an EMBL/GenBank/DDBJ whole genome shotgun (WGS) entry which is preliminary data.</text>
</comment>
<gene>
    <name evidence="2" type="ORF">MSPICULIGERA_LOCUS496</name>
</gene>
<accession>A0AA36FNC8</accession>
<dbReference type="EMBL" id="CATQJA010000086">
    <property type="protein sequence ID" value="CAJ0557738.1"/>
    <property type="molecule type" value="Genomic_DNA"/>
</dbReference>
<keyword evidence="3" id="KW-1185">Reference proteome</keyword>
<protein>
    <submittedName>
        <fullName evidence="2">Uncharacterized protein</fullName>
    </submittedName>
</protein>
<dbReference type="Proteomes" id="UP001177023">
    <property type="component" value="Unassembled WGS sequence"/>
</dbReference>
<feature type="region of interest" description="Disordered" evidence="1">
    <location>
        <begin position="79"/>
        <end position="98"/>
    </location>
</feature>
<evidence type="ECO:0000313" key="3">
    <source>
        <dbReference type="Proteomes" id="UP001177023"/>
    </source>
</evidence>
<reference evidence="2" key="1">
    <citation type="submission" date="2023-06" db="EMBL/GenBank/DDBJ databases">
        <authorList>
            <person name="Delattre M."/>
        </authorList>
    </citation>
    <scope>NUCLEOTIDE SEQUENCE</scope>
    <source>
        <strain evidence="2">AF72</strain>
    </source>
</reference>
<name>A0AA36FNC8_9BILA</name>
<organism evidence="2 3">
    <name type="scientific">Mesorhabditis spiculigera</name>
    <dbReference type="NCBI Taxonomy" id="96644"/>
    <lineage>
        <taxon>Eukaryota</taxon>
        <taxon>Metazoa</taxon>
        <taxon>Ecdysozoa</taxon>
        <taxon>Nematoda</taxon>
        <taxon>Chromadorea</taxon>
        <taxon>Rhabditida</taxon>
        <taxon>Rhabditina</taxon>
        <taxon>Rhabditomorpha</taxon>
        <taxon>Rhabditoidea</taxon>
        <taxon>Rhabditidae</taxon>
        <taxon>Mesorhabditinae</taxon>
        <taxon>Mesorhabditis</taxon>
    </lineage>
</organism>
<feature type="region of interest" description="Disordered" evidence="1">
    <location>
        <begin position="1"/>
        <end position="37"/>
    </location>
</feature>
<evidence type="ECO:0000313" key="2">
    <source>
        <dbReference type="EMBL" id="CAJ0557738.1"/>
    </source>
</evidence>
<dbReference type="AlphaFoldDB" id="A0AA36FNC8"/>
<feature type="non-terminal residue" evidence="2">
    <location>
        <position position="135"/>
    </location>
</feature>
<proteinExistence type="predicted"/>